<sequence>MAGNSAGGRGVKSDETLFAIIEAVREADGIGVTELAANVNLAKSSVHKHLSTMRDHGFVVKRNGEYHLGLEFFSYGQYTRTTQDVYSAALPALEEIASETGESTWLMTHENGQVMYLDGRDPNDEINVNALVGSWEEMHANSGGKVILAHLRESEVNEIVERHGLSAKTDETITDRATLEEELERVRERGYALNLGEGLREMNAVAVPLISQESVEGALSVAGPTYRVKRERCEGELLDRLRAAADDIGLSLAY</sequence>
<evidence type="ECO:0000259" key="5">
    <source>
        <dbReference type="PROSITE" id="PS51078"/>
    </source>
</evidence>
<feature type="domain" description="HTH iclR-type" evidence="4">
    <location>
        <begin position="11"/>
        <end position="70"/>
    </location>
</feature>
<keyword evidence="1" id="KW-0805">Transcription regulation</keyword>
<dbReference type="PANTHER" id="PTHR30136">
    <property type="entry name" value="HELIX-TURN-HELIX TRANSCRIPTIONAL REGULATOR, ICLR FAMILY"/>
    <property type="match status" value="1"/>
</dbReference>
<dbReference type="Pfam" id="PF09339">
    <property type="entry name" value="HTH_IclR"/>
    <property type="match status" value="1"/>
</dbReference>
<evidence type="ECO:0000313" key="6">
    <source>
        <dbReference type="EMBL" id="RQH02551.1"/>
    </source>
</evidence>
<dbReference type="InterPro" id="IPR036390">
    <property type="entry name" value="WH_DNA-bd_sf"/>
</dbReference>
<dbReference type="SUPFAM" id="SSF55781">
    <property type="entry name" value="GAF domain-like"/>
    <property type="match status" value="1"/>
</dbReference>
<dbReference type="CDD" id="cd00090">
    <property type="entry name" value="HTH_ARSR"/>
    <property type="match status" value="1"/>
</dbReference>
<dbReference type="Gene3D" id="3.30.450.40">
    <property type="match status" value="1"/>
</dbReference>
<dbReference type="InterPro" id="IPR036388">
    <property type="entry name" value="WH-like_DNA-bd_sf"/>
</dbReference>
<dbReference type="AlphaFoldDB" id="A0A3N6MX12"/>
<feature type="domain" description="IclR-ED" evidence="5">
    <location>
        <begin position="71"/>
        <end position="254"/>
    </location>
</feature>
<dbReference type="PROSITE" id="PS51078">
    <property type="entry name" value="ICLR_ED"/>
    <property type="match status" value="1"/>
</dbReference>
<dbReference type="SUPFAM" id="SSF46785">
    <property type="entry name" value="Winged helix' DNA-binding domain"/>
    <property type="match status" value="1"/>
</dbReference>
<dbReference type="GO" id="GO:0003677">
    <property type="term" value="F:DNA binding"/>
    <property type="evidence" value="ECO:0007669"/>
    <property type="project" value="UniProtKB-KW"/>
</dbReference>
<dbReference type="OrthoDB" id="14763at2157"/>
<evidence type="ECO:0000256" key="3">
    <source>
        <dbReference type="ARBA" id="ARBA00023163"/>
    </source>
</evidence>
<evidence type="ECO:0000256" key="2">
    <source>
        <dbReference type="ARBA" id="ARBA00023125"/>
    </source>
</evidence>
<dbReference type="Proteomes" id="UP000281431">
    <property type="component" value="Unassembled WGS sequence"/>
</dbReference>
<dbReference type="InterPro" id="IPR011991">
    <property type="entry name" value="ArsR-like_HTH"/>
</dbReference>
<name>A0A3N6MX12_NATCH</name>
<organism evidence="6 7">
    <name type="scientific">Natrarchaeobius chitinivorans</name>
    <dbReference type="NCBI Taxonomy" id="1679083"/>
    <lineage>
        <taxon>Archaea</taxon>
        <taxon>Methanobacteriati</taxon>
        <taxon>Methanobacteriota</taxon>
        <taxon>Stenosarchaea group</taxon>
        <taxon>Halobacteria</taxon>
        <taxon>Halobacteriales</taxon>
        <taxon>Natrialbaceae</taxon>
        <taxon>Natrarchaeobius</taxon>
    </lineage>
</organism>
<reference evidence="6 7" key="1">
    <citation type="submission" date="2018-10" db="EMBL/GenBank/DDBJ databases">
        <title>Natrarchaeobius chitinivorans gen. nov., sp. nov., and Natrarchaeobius haloalkaliphilus sp. nov., alkaliphilic, chitin-utilizing haloarchaea from hypersaline alkaline lakes.</title>
        <authorList>
            <person name="Sorokin D.Y."/>
            <person name="Elcheninov A.G."/>
            <person name="Kostrikina N.A."/>
            <person name="Bale N.J."/>
            <person name="Sinninghe Damste J.S."/>
            <person name="Khijniak T.V."/>
            <person name="Kublanov I.V."/>
            <person name="Toshchakov S.V."/>
        </authorList>
    </citation>
    <scope>NUCLEOTIDE SEQUENCE [LARGE SCALE GENOMIC DNA]</scope>
    <source>
        <strain evidence="6 7">AArcht7</strain>
    </source>
</reference>
<dbReference type="EMBL" id="REFZ01000002">
    <property type="protein sequence ID" value="RQH02551.1"/>
    <property type="molecule type" value="Genomic_DNA"/>
</dbReference>
<dbReference type="PANTHER" id="PTHR30136:SF35">
    <property type="entry name" value="HTH-TYPE TRANSCRIPTIONAL REGULATOR RV1719"/>
    <property type="match status" value="1"/>
</dbReference>
<evidence type="ECO:0000313" key="7">
    <source>
        <dbReference type="Proteomes" id="UP000281431"/>
    </source>
</evidence>
<keyword evidence="3" id="KW-0804">Transcription</keyword>
<dbReference type="PROSITE" id="PS51077">
    <property type="entry name" value="HTH_ICLR"/>
    <property type="match status" value="1"/>
</dbReference>
<keyword evidence="2" id="KW-0238">DNA-binding</keyword>
<dbReference type="GO" id="GO:0045892">
    <property type="term" value="P:negative regulation of DNA-templated transcription"/>
    <property type="evidence" value="ECO:0007669"/>
    <property type="project" value="TreeGrafter"/>
</dbReference>
<keyword evidence="7" id="KW-1185">Reference proteome</keyword>
<dbReference type="Pfam" id="PF01614">
    <property type="entry name" value="IclR_C"/>
    <property type="match status" value="1"/>
</dbReference>
<evidence type="ECO:0000259" key="4">
    <source>
        <dbReference type="PROSITE" id="PS51077"/>
    </source>
</evidence>
<dbReference type="Gene3D" id="1.10.10.10">
    <property type="entry name" value="Winged helix-like DNA-binding domain superfamily/Winged helix DNA-binding domain"/>
    <property type="match status" value="1"/>
</dbReference>
<dbReference type="SMART" id="SM00346">
    <property type="entry name" value="HTH_ICLR"/>
    <property type="match status" value="1"/>
</dbReference>
<proteinExistence type="predicted"/>
<dbReference type="InterPro" id="IPR014757">
    <property type="entry name" value="Tscrpt_reg_IclR_C"/>
</dbReference>
<protein>
    <submittedName>
        <fullName evidence="6">IclR family transcriptional regulator</fullName>
    </submittedName>
</protein>
<dbReference type="GO" id="GO:0003700">
    <property type="term" value="F:DNA-binding transcription factor activity"/>
    <property type="evidence" value="ECO:0007669"/>
    <property type="project" value="TreeGrafter"/>
</dbReference>
<dbReference type="InterPro" id="IPR050707">
    <property type="entry name" value="HTH_MetabolicPath_Reg"/>
</dbReference>
<dbReference type="InterPro" id="IPR029016">
    <property type="entry name" value="GAF-like_dom_sf"/>
</dbReference>
<accession>A0A3N6MX12</accession>
<comment type="caution">
    <text evidence="6">The sequence shown here is derived from an EMBL/GenBank/DDBJ whole genome shotgun (WGS) entry which is preliminary data.</text>
</comment>
<gene>
    <name evidence="6" type="ORF">EA472_04425</name>
</gene>
<evidence type="ECO:0000256" key="1">
    <source>
        <dbReference type="ARBA" id="ARBA00023015"/>
    </source>
</evidence>
<dbReference type="InterPro" id="IPR005471">
    <property type="entry name" value="Tscrpt_reg_IclR_N"/>
</dbReference>